<dbReference type="PANTHER" id="PTHR34535:SF3">
    <property type="entry name" value="HYDROGENASE MATURATION FACTOR HYPA"/>
    <property type="match status" value="1"/>
</dbReference>
<dbReference type="EMBL" id="AUZX01015414">
    <property type="protein sequence ID" value="EQD29121.1"/>
    <property type="molecule type" value="Genomic_DNA"/>
</dbReference>
<dbReference type="GO" id="GO:0008270">
    <property type="term" value="F:zinc ion binding"/>
    <property type="evidence" value="ECO:0007669"/>
    <property type="project" value="TreeGrafter"/>
</dbReference>
<protein>
    <submittedName>
        <fullName evidence="4">Hydrogenase expression/synthesis, HypA</fullName>
    </submittedName>
</protein>
<dbReference type="InterPro" id="IPR000688">
    <property type="entry name" value="HypA/HybF"/>
</dbReference>
<evidence type="ECO:0000256" key="2">
    <source>
        <dbReference type="ARBA" id="ARBA00022723"/>
    </source>
</evidence>
<dbReference type="GO" id="GO:0051604">
    <property type="term" value="P:protein maturation"/>
    <property type="evidence" value="ECO:0007669"/>
    <property type="project" value="InterPro"/>
</dbReference>
<comment type="caution">
    <text evidence="4">The sequence shown here is derived from an EMBL/GenBank/DDBJ whole genome shotgun (WGS) entry which is preliminary data.</text>
</comment>
<keyword evidence="1" id="KW-0533">Nickel</keyword>
<name>T0Y228_9ZZZZ</name>
<dbReference type="Gene3D" id="3.30.2320.80">
    <property type="match status" value="1"/>
</dbReference>
<organism evidence="4">
    <name type="scientific">mine drainage metagenome</name>
    <dbReference type="NCBI Taxonomy" id="410659"/>
    <lineage>
        <taxon>unclassified sequences</taxon>
        <taxon>metagenomes</taxon>
        <taxon>ecological metagenomes</taxon>
    </lineage>
</organism>
<gene>
    <name evidence="4" type="ORF">B1A_20868</name>
</gene>
<keyword evidence="3" id="KW-0862">Zinc</keyword>
<dbReference type="AlphaFoldDB" id="T0Y228"/>
<evidence type="ECO:0000256" key="1">
    <source>
        <dbReference type="ARBA" id="ARBA00022596"/>
    </source>
</evidence>
<evidence type="ECO:0000313" key="4">
    <source>
        <dbReference type="EMBL" id="EQD29121.1"/>
    </source>
</evidence>
<dbReference type="PIRSF" id="PIRSF004761">
    <property type="entry name" value="Hydrgn_mat_HypA"/>
    <property type="match status" value="1"/>
</dbReference>
<reference evidence="4" key="2">
    <citation type="journal article" date="2014" name="ISME J.">
        <title>Microbial stratification in low pH oxic and suboxic macroscopic growths along an acid mine drainage.</title>
        <authorList>
            <person name="Mendez-Garcia C."/>
            <person name="Mesa V."/>
            <person name="Sprenger R.R."/>
            <person name="Richter M."/>
            <person name="Diez M.S."/>
            <person name="Solano J."/>
            <person name="Bargiela R."/>
            <person name="Golyshina O.V."/>
            <person name="Manteca A."/>
            <person name="Ramos J.L."/>
            <person name="Gallego J.R."/>
            <person name="Llorente I."/>
            <person name="Martins Dos Santos V.A."/>
            <person name="Jensen O.N."/>
            <person name="Pelaez A.I."/>
            <person name="Sanchez J."/>
            <person name="Ferrer M."/>
        </authorList>
    </citation>
    <scope>NUCLEOTIDE SEQUENCE</scope>
</reference>
<evidence type="ECO:0000256" key="3">
    <source>
        <dbReference type="ARBA" id="ARBA00022833"/>
    </source>
</evidence>
<dbReference type="HAMAP" id="MF_00213">
    <property type="entry name" value="HypA_HybF"/>
    <property type="match status" value="1"/>
</dbReference>
<dbReference type="PANTHER" id="PTHR34535">
    <property type="entry name" value="HYDROGENASE MATURATION FACTOR HYPA"/>
    <property type="match status" value="1"/>
</dbReference>
<keyword evidence="2" id="KW-0479">Metal-binding</keyword>
<dbReference type="GO" id="GO:0016151">
    <property type="term" value="F:nickel cation binding"/>
    <property type="evidence" value="ECO:0007669"/>
    <property type="project" value="InterPro"/>
</dbReference>
<accession>T0Y228</accession>
<sequence length="113" mass="12078">MHEMALAEGVLGIIEEAQRRQGFAQVCAVRLEIGALAGVEVPALLFCLEIVLTHSVARQARIECLPAPGSGWCMDCARTVPIATLYASCPRCGSAQVRATAGLQMRVQDLIVE</sequence>
<dbReference type="Pfam" id="PF01155">
    <property type="entry name" value="HypA"/>
    <property type="match status" value="1"/>
</dbReference>
<reference evidence="4" key="1">
    <citation type="submission" date="2013-08" db="EMBL/GenBank/DDBJ databases">
        <authorList>
            <person name="Mendez C."/>
            <person name="Richter M."/>
            <person name="Ferrer M."/>
            <person name="Sanchez J."/>
        </authorList>
    </citation>
    <scope>NUCLEOTIDE SEQUENCE</scope>
</reference>
<proteinExistence type="inferred from homology"/>